<evidence type="ECO:0000313" key="3">
    <source>
        <dbReference type="EMBL" id="KAG1360724.1"/>
    </source>
</evidence>
<reference evidence="3" key="2">
    <citation type="submission" date="2019-07" db="EMBL/GenBank/DDBJ databases">
        <authorList>
            <person name="Yang Y."/>
            <person name="Bocs S."/>
            <person name="Baudouin L."/>
        </authorList>
    </citation>
    <scope>NUCLEOTIDE SEQUENCE</scope>
    <source>
        <tissue evidence="3">Spear leaf of Hainan Tall coconut</tissue>
    </source>
</reference>
<evidence type="ECO:0000256" key="2">
    <source>
        <dbReference type="SAM" id="MobiDB-lite"/>
    </source>
</evidence>
<organism evidence="3 4">
    <name type="scientific">Cocos nucifera</name>
    <name type="common">Coconut palm</name>
    <dbReference type="NCBI Taxonomy" id="13894"/>
    <lineage>
        <taxon>Eukaryota</taxon>
        <taxon>Viridiplantae</taxon>
        <taxon>Streptophyta</taxon>
        <taxon>Embryophyta</taxon>
        <taxon>Tracheophyta</taxon>
        <taxon>Spermatophyta</taxon>
        <taxon>Magnoliopsida</taxon>
        <taxon>Liliopsida</taxon>
        <taxon>Arecaceae</taxon>
        <taxon>Arecoideae</taxon>
        <taxon>Cocoseae</taxon>
        <taxon>Attaleinae</taxon>
        <taxon>Cocos</taxon>
    </lineage>
</organism>
<dbReference type="InterPro" id="IPR037151">
    <property type="entry name" value="AlkB-like_sf"/>
</dbReference>
<dbReference type="Proteomes" id="UP000797356">
    <property type="component" value="Chromosome 9"/>
</dbReference>
<feature type="compositionally biased region" description="Acidic residues" evidence="2">
    <location>
        <begin position="111"/>
        <end position="122"/>
    </location>
</feature>
<dbReference type="Gene3D" id="2.60.120.590">
    <property type="entry name" value="Alpha-ketoglutarate-dependent dioxygenase AlkB-like"/>
    <property type="match status" value="1"/>
</dbReference>
<gene>
    <name evidence="3" type="ORF">COCNU_09G001870</name>
</gene>
<dbReference type="PANTHER" id="PTHR31447">
    <property type="entry name" value="HYDROXYPROLINE-RICH GLYCOPROTEIN FAMILY PROTEIN-RELATED"/>
    <property type="match status" value="1"/>
</dbReference>
<comment type="similarity">
    <text evidence="1">Belongs to the alkB family.</text>
</comment>
<comment type="caution">
    <text evidence="3">The sequence shown here is derived from an EMBL/GenBank/DDBJ whole genome shotgun (WGS) entry which is preliminary data.</text>
</comment>
<proteinExistence type="inferred from homology"/>
<dbReference type="EMBL" id="CM017880">
    <property type="protein sequence ID" value="KAG1360724.1"/>
    <property type="molecule type" value="Genomic_DNA"/>
</dbReference>
<name>A0A8K0N732_COCNU</name>
<dbReference type="GO" id="GO:0032451">
    <property type="term" value="F:demethylase activity"/>
    <property type="evidence" value="ECO:0007669"/>
    <property type="project" value="InterPro"/>
</dbReference>
<reference evidence="3" key="1">
    <citation type="journal article" date="2017" name="Gigascience">
        <title>The genome draft of coconut (Cocos nucifera).</title>
        <authorList>
            <person name="Xiao Y."/>
            <person name="Xu P."/>
            <person name="Fan H."/>
            <person name="Baudouin L."/>
            <person name="Xia W."/>
            <person name="Bocs S."/>
            <person name="Xu J."/>
            <person name="Li Q."/>
            <person name="Guo A."/>
            <person name="Zhou L."/>
            <person name="Li J."/>
            <person name="Wu Y."/>
            <person name="Ma Z."/>
            <person name="Armero A."/>
            <person name="Issali A.E."/>
            <person name="Liu N."/>
            <person name="Peng M."/>
            <person name="Yang Y."/>
        </authorList>
    </citation>
    <scope>NUCLEOTIDE SEQUENCE</scope>
    <source>
        <tissue evidence="3">Spear leaf of Hainan Tall coconut</tissue>
    </source>
</reference>
<dbReference type="GO" id="GO:0003729">
    <property type="term" value="F:mRNA binding"/>
    <property type="evidence" value="ECO:0007669"/>
    <property type="project" value="InterPro"/>
</dbReference>
<accession>A0A8K0N732</accession>
<feature type="compositionally biased region" description="Basic and acidic residues" evidence="2">
    <location>
        <begin position="139"/>
        <end position="156"/>
    </location>
</feature>
<dbReference type="AlphaFoldDB" id="A0A8K0N732"/>
<dbReference type="GO" id="GO:0006402">
    <property type="term" value="P:mRNA catabolic process"/>
    <property type="evidence" value="ECO:0007669"/>
    <property type="project" value="InterPro"/>
</dbReference>
<evidence type="ECO:0000313" key="4">
    <source>
        <dbReference type="Proteomes" id="UP000797356"/>
    </source>
</evidence>
<dbReference type="OrthoDB" id="271595at2759"/>
<dbReference type="PANTHER" id="PTHR31447:SF5">
    <property type="entry name" value="FE2OG DIOXYGENASE DOMAIN-CONTAINING PROTEIN"/>
    <property type="match status" value="1"/>
</dbReference>
<dbReference type="InterPro" id="IPR044842">
    <property type="entry name" value="ALKBH9B/ALKBH10B-like"/>
</dbReference>
<evidence type="ECO:0000256" key="1">
    <source>
        <dbReference type="ARBA" id="ARBA00007879"/>
    </source>
</evidence>
<sequence length="240" mass="26967">MDDPFVRDYEPSELEIAAEFLTNWLPFLTRGLCDGCSATLRRRIQSLHSGDVAVSGDAEASTSGGGEDLGASSTPVPPESSDCSDRIRTTAWDSEPPPESPKVRMSWADMAQEDELEEEEEEASRRSLEAGAGEEEGEVERGKGEEEEGKKKPELSREQRELIRFRNVGREKDFICLERVKGKIVNILDGLELHTGVFSAVEQKRIVDFIYELQEKGRNNQLGEWSLTLFLDLKLLNFEN</sequence>
<feature type="region of interest" description="Disordered" evidence="2">
    <location>
        <begin position="51"/>
        <end position="156"/>
    </location>
</feature>
<protein>
    <submittedName>
        <fullName evidence="3">Putative RNA demethylase ALKBH9B</fullName>
    </submittedName>
</protein>
<keyword evidence="4" id="KW-1185">Reference proteome</keyword>